<dbReference type="SUPFAM" id="SSF53474">
    <property type="entry name" value="alpha/beta-Hydrolases"/>
    <property type="match status" value="1"/>
</dbReference>
<comment type="caution">
    <text evidence="2">The sequence shown here is derived from an EMBL/GenBank/DDBJ whole genome shotgun (WGS) entry which is preliminary data.</text>
</comment>
<feature type="domain" description="Carboxylesterase type B" evidence="1">
    <location>
        <begin position="68"/>
        <end position="163"/>
    </location>
</feature>
<dbReference type="InterPro" id="IPR050309">
    <property type="entry name" value="Type-B_Carboxylest/Lipase"/>
</dbReference>
<dbReference type="AlphaFoldDB" id="A0AAD7GDC7"/>
<evidence type="ECO:0000259" key="1">
    <source>
        <dbReference type="Pfam" id="PF00135"/>
    </source>
</evidence>
<evidence type="ECO:0000313" key="2">
    <source>
        <dbReference type="EMBL" id="KAJ7683848.1"/>
    </source>
</evidence>
<reference evidence="2" key="1">
    <citation type="submission" date="2023-03" db="EMBL/GenBank/DDBJ databases">
        <title>Massive genome expansion in bonnet fungi (Mycena s.s.) driven by repeated elements and novel gene families across ecological guilds.</title>
        <authorList>
            <consortium name="Lawrence Berkeley National Laboratory"/>
            <person name="Harder C.B."/>
            <person name="Miyauchi S."/>
            <person name="Viragh M."/>
            <person name="Kuo A."/>
            <person name="Thoen E."/>
            <person name="Andreopoulos B."/>
            <person name="Lu D."/>
            <person name="Skrede I."/>
            <person name="Drula E."/>
            <person name="Henrissat B."/>
            <person name="Morin E."/>
            <person name="Kohler A."/>
            <person name="Barry K."/>
            <person name="LaButti K."/>
            <person name="Morin E."/>
            <person name="Salamov A."/>
            <person name="Lipzen A."/>
            <person name="Mereny Z."/>
            <person name="Hegedus B."/>
            <person name="Baldrian P."/>
            <person name="Stursova M."/>
            <person name="Weitz H."/>
            <person name="Taylor A."/>
            <person name="Grigoriev I.V."/>
            <person name="Nagy L.G."/>
            <person name="Martin F."/>
            <person name="Kauserud H."/>
        </authorList>
    </citation>
    <scope>NUCLEOTIDE SEQUENCE</scope>
    <source>
        <strain evidence="2">CBHHK067</strain>
    </source>
</reference>
<dbReference type="InterPro" id="IPR002018">
    <property type="entry name" value="CarbesteraseB"/>
</dbReference>
<dbReference type="InterPro" id="IPR029058">
    <property type="entry name" value="AB_hydrolase_fold"/>
</dbReference>
<dbReference type="Pfam" id="PF00135">
    <property type="entry name" value="COesterase"/>
    <property type="match status" value="1"/>
</dbReference>
<dbReference type="Gene3D" id="3.40.50.1820">
    <property type="entry name" value="alpha/beta hydrolase"/>
    <property type="match status" value="1"/>
</dbReference>
<protein>
    <submittedName>
        <fullName evidence="2">Carboxylesterase family-domain-containing protein</fullName>
    </submittedName>
</protein>
<accession>A0AAD7GDC7</accession>
<gene>
    <name evidence="2" type="ORF">B0H17DRAFT_1137471</name>
</gene>
<proteinExistence type="predicted"/>
<evidence type="ECO:0000313" key="3">
    <source>
        <dbReference type="Proteomes" id="UP001221757"/>
    </source>
</evidence>
<keyword evidence="3" id="KW-1185">Reference proteome</keyword>
<dbReference type="EMBL" id="JARKIE010000104">
    <property type="protein sequence ID" value="KAJ7683848.1"/>
    <property type="molecule type" value="Genomic_DNA"/>
</dbReference>
<organism evidence="2 3">
    <name type="scientific">Mycena rosella</name>
    <name type="common">Pink bonnet</name>
    <name type="synonym">Agaricus rosellus</name>
    <dbReference type="NCBI Taxonomy" id="1033263"/>
    <lineage>
        <taxon>Eukaryota</taxon>
        <taxon>Fungi</taxon>
        <taxon>Dikarya</taxon>
        <taxon>Basidiomycota</taxon>
        <taxon>Agaricomycotina</taxon>
        <taxon>Agaricomycetes</taxon>
        <taxon>Agaricomycetidae</taxon>
        <taxon>Agaricales</taxon>
        <taxon>Marasmiineae</taxon>
        <taxon>Mycenaceae</taxon>
        <taxon>Mycena</taxon>
    </lineage>
</organism>
<sequence length="186" mass="19968">MYFHGGGFETGSAGDAVEGGDGPLIDIAPICTLSPTLRIPTHYSVHQPRTPFCDNAPPENLILGSAKPLIFVTFQYRLGQFGFLGGTHVHDDGVLNSGLLDQKVALVWVQRYIRKFGGDPTLIFQMCHHLGESAGAGSIILHLIGDDGANAIVFHQAMGDSPSLGFLPHYTDSSVEDLFTQFSDLA</sequence>
<name>A0AAD7GDC7_MYCRO</name>
<dbReference type="Proteomes" id="UP001221757">
    <property type="component" value="Unassembled WGS sequence"/>
</dbReference>
<dbReference type="PANTHER" id="PTHR11559">
    <property type="entry name" value="CARBOXYLESTERASE"/>
    <property type="match status" value="1"/>
</dbReference>